<evidence type="ECO:0000256" key="1">
    <source>
        <dbReference type="SAM" id="Phobius"/>
    </source>
</evidence>
<accession>A0AAD5EIZ1</accession>
<dbReference type="Proteomes" id="UP001206595">
    <property type="component" value="Unassembled WGS sequence"/>
</dbReference>
<dbReference type="InterPro" id="IPR032710">
    <property type="entry name" value="NTF2-like_dom_sf"/>
</dbReference>
<comment type="caution">
    <text evidence="2">The sequence shown here is derived from an EMBL/GenBank/DDBJ whole genome shotgun (WGS) entry which is preliminary data.</text>
</comment>
<keyword evidence="1" id="KW-1133">Transmembrane helix</keyword>
<evidence type="ECO:0000313" key="3">
    <source>
        <dbReference type="Proteomes" id="UP001206595"/>
    </source>
</evidence>
<protein>
    <submittedName>
        <fullName evidence="2">Uncharacterized protein</fullName>
    </submittedName>
</protein>
<dbReference type="SUPFAM" id="SSF54427">
    <property type="entry name" value="NTF2-like"/>
    <property type="match status" value="1"/>
</dbReference>
<evidence type="ECO:0000313" key="2">
    <source>
        <dbReference type="EMBL" id="KAI8584573.1"/>
    </source>
</evidence>
<name>A0AAD5EIZ1_UMBRA</name>
<feature type="transmembrane region" description="Helical" evidence="1">
    <location>
        <begin position="114"/>
        <end position="132"/>
    </location>
</feature>
<dbReference type="AlphaFoldDB" id="A0AAD5EIZ1"/>
<sequence length="207" mass="23922">MPTSYSDVVKKDMTSDPDSFDGTPEAFIVNQVYPLLYPSGSISQAKIKRRRVIRSYFDNKAVYTDPFSTCVGPQNIAAHFDFLLFFFRFKDARINHITAKDDTVMIDSEHQIQLKWWIAIFFSVWGVIWWLLGGAPKTSYRVISRFKVSKVSGEWRIREAEEIWSVAEILNASLLPGGFLLRFLRPVIGWIMTSIVRKVGNDNWKDD</sequence>
<dbReference type="GeneID" id="75910316"/>
<keyword evidence="1" id="KW-0472">Membrane</keyword>
<keyword evidence="3" id="KW-1185">Reference proteome</keyword>
<proteinExistence type="predicted"/>
<keyword evidence="1" id="KW-0812">Transmembrane</keyword>
<dbReference type="EMBL" id="MU620892">
    <property type="protein sequence ID" value="KAI8584573.1"/>
    <property type="molecule type" value="Genomic_DNA"/>
</dbReference>
<gene>
    <name evidence="2" type="ORF">K450DRAFT_216967</name>
</gene>
<reference evidence="2" key="2">
    <citation type="journal article" date="2022" name="Proc. Natl. Acad. Sci. U.S.A.">
        <title>Diploid-dominant life cycles characterize the early evolution of Fungi.</title>
        <authorList>
            <person name="Amses K.R."/>
            <person name="Simmons D.R."/>
            <person name="Longcore J.E."/>
            <person name="Mondo S.J."/>
            <person name="Seto K."/>
            <person name="Jeronimo G.H."/>
            <person name="Bonds A.E."/>
            <person name="Quandt C.A."/>
            <person name="Davis W.J."/>
            <person name="Chang Y."/>
            <person name="Federici B.A."/>
            <person name="Kuo A."/>
            <person name="LaButti K."/>
            <person name="Pangilinan J."/>
            <person name="Andreopoulos W."/>
            <person name="Tritt A."/>
            <person name="Riley R."/>
            <person name="Hundley H."/>
            <person name="Johnson J."/>
            <person name="Lipzen A."/>
            <person name="Barry K."/>
            <person name="Lang B.F."/>
            <person name="Cuomo C.A."/>
            <person name="Buchler N.E."/>
            <person name="Grigoriev I.V."/>
            <person name="Spatafora J.W."/>
            <person name="Stajich J.E."/>
            <person name="James T.Y."/>
        </authorList>
    </citation>
    <scope>NUCLEOTIDE SEQUENCE</scope>
    <source>
        <strain evidence="2">AG</strain>
    </source>
</reference>
<reference evidence="2" key="1">
    <citation type="submission" date="2021-06" db="EMBL/GenBank/DDBJ databases">
        <authorList>
            <consortium name="DOE Joint Genome Institute"/>
            <person name="Mondo S.J."/>
            <person name="Amses K.R."/>
            <person name="Simmons D.R."/>
            <person name="Longcore J.E."/>
            <person name="Seto K."/>
            <person name="Alves G.H."/>
            <person name="Bonds A.E."/>
            <person name="Quandt C.A."/>
            <person name="Davis W.J."/>
            <person name="Chang Y."/>
            <person name="Letcher P.M."/>
            <person name="Powell M.J."/>
            <person name="Kuo A."/>
            <person name="Labutti K."/>
            <person name="Pangilinan J."/>
            <person name="Andreopoulos W."/>
            <person name="Tritt A."/>
            <person name="Riley R."/>
            <person name="Hundley H."/>
            <person name="Johnson J."/>
            <person name="Lipzen A."/>
            <person name="Barry K."/>
            <person name="Berbee M.L."/>
            <person name="Buchler N.E."/>
            <person name="Grigoriev I.V."/>
            <person name="Spatafora J.W."/>
            <person name="Stajich J.E."/>
            <person name="James T.Y."/>
        </authorList>
    </citation>
    <scope>NUCLEOTIDE SEQUENCE</scope>
    <source>
        <strain evidence="2">AG</strain>
    </source>
</reference>
<organism evidence="2 3">
    <name type="scientific">Umbelopsis ramanniana AG</name>
    <dbReference type="NCBI Taxonomy" id="1314678"/>
    <lineage>
        <taxon>Eukaryota</taxon>
        <taxon>Fungi</taxon>
        <taxon>Fungi incertae sedis</taxon>
        <taxon>Mucoromycota</taxon>
        <taxon>Mucoromycotina</taxon>
        <taxon>Umbelopsidomycetes</taxon>
        <taxon>Umbelopsidales</taxon>
        <taxon>Umbelopsidaceae</taxon>
        <taxon>Umbelopsis</taxon>
    </lineage>
</organism>
<dbReference type="RefSeq" id="XP_051449577.1">
    <property type="nucleotide sequence ID" value="XM_051584966.1"/>
</dbReference>